<organism evidence="3 4">
    <name type="scientific">Cutaneotrichosporon cavernicola</name>
    <dbReference type="NCBI Taxonomy" id="279322"/>
    <lineage>
        <taxon>Eukaryota</taxon>
        <taxon>Fungi</taxon>
        <taxon>Dikarya</taxon>
        <taxon>Basidiomycota</taxon>
        <taxon>Agaricomycotina</taxon>
        <taxon>Tremellomycetes</taxon>
        <taxon>Trichosporonales</taxon>
        <taxon>Trichosporonaceae</taxon>
        <taxon>Cutaneotrichosporon</taxon>
    </lineage>
</organism>
<protein>
    <recommendedName>
        <fullName evidence="2">CN hydrolase domain-containing protein</fullName>
    </recommendedName>
</protein>
<dbReference type="PROSITE" id="PS50263">
    <property type="entry name" value="CN_HYDROLASE"/>
    <property type="match status" value="1"/>
</dbReference>
<dbReference type="Gene3D" id="3.60.110.10">
    <property type="entry name" value="Carbon-nitrogen hydrolase"/>
    <property type="match status" value="1"/>
</dbReference>
<dbReference type="AlphaFoldDB" id="A0AA48L4F1"/>
<dbReference type="GO" id="GO:0006528">
    <property type="term" value="P:asparagine metabolic process"/>
    <property type="evidence" value="ECO:0007669"/>
    <property type="project" value="TreeGrafter"/>
</dbReference>
<dbReference type="InterPro" id="IPR045254">
    <property type="entry name" value="Nit1/2_C-N_Hydrolase"/>
</dbReference>
<dbReference type="CDD" id="cd07572">
    <property type="entry name" value="nit"/>
    <property type="match status" value="1"/>
</dbReference>
<dbReference type="GO" id="GO:0050152">
    <property type="term" value="F:omega-amidase activity"/>
    <property type="evidence" value="ECO:0007669"/>
    <property type="project" value="TreeGrafter"/>
</dbReference>
<dbReference type="PANTHER" id="PTHR23088">
    <property type="entry name" value="NITRILASE-RELATED"/>
    <property type="match status" value="1"/>
</dbReference>
<gene>
    <name evidence="3" type="primary">NIT3</name>
    <name evidence="3" type="ORF">CcaverHIS019_0405940</name>
</gene>
<dbReference type="Pfam" id="PF00795">
    <property type="entry name" value="CN_hydrolase"/>
    <property type="match status" value="1"/>
</dbReference>
<feature type="domain" description="CN hydrolase" evidence="2">
    <location>
        <begin position="14"/>
        <end position="270"/>
    </location>
</feature>
<keyword evidence="4" id="KW-1185">Reference proteome</keyword>
<proteinExistence type="predicted"/>
<dbReference type="InterPro" id="IPR036526">
    <property type="entry name" value="C-N_Hydrolase_sf"/>
</dbReference>
<evidence type="ECO:0000313" key="4">
    <source>
        <dbReference type="Proteomes" id="UP001233271"/>
    </source>
</evidence>
<evidence type="ECO:0000259" key="2">
    <source>
        <dbReference type="PROSITE" id="PS50263"/>
    </source>
</evidence>
<dbReference type="InterPro" id="IPR003010">
    <property type="entry name" value="C-N_Hydrolase"/>
</dbReference>
<accession>A0AA48L4F1</accession>
<evidence type="ECO:0000256" key="1">
    <source>
        <dbReference type="ARBA" id="ARBA00022801"/>
    </source>
</evidence>
<name>A0AA48L4F1_9TREE</name>
<dbReference type="GO" id="GO:0005739">
    <property type="term" value="C:mitochondrion"/>
    <property type="evidence" value="ECO:0007669"/>
    <property type="project" value="TreeGrafter"/>
</dbReference>
<keyword evidence="1" id="KW-0378">Hydrolase</keyword>
<sequence length="304" mass="32945">MTTSTPNAANGPKVHVALVQLPAAMPDGKAPQVNRMREMVREAVKAGRDAGEVVDIVVLGSHDELVKNAEPIPPIGAPESSWPAEAKTCREMAEAARESRVWVLGGSIPEAADGKMYNTATVWSPDGTLVQTYRKTHLFDLCLPKMTYKESDTFGAGDKLAMFDTPFGRFGIAICYDIRFAEIATIAARQGCTAMFYPAAFNTHTGPLHWELLQRARALDNQIYVATCSQARDPGAKYEVYGHSMAVSPMGEVIGTAQEKEAIVRVTFDPEVIASTRAGIPLLAQRRFDLYADVSAVQPTANGK</sequence>
<dbReference type="EMBL" id="AP028215">
    <property type="protein sequence ID" value="BEI91774.1"/>
    <property type="molecule type" value="Genomic_DNA"/>
</dbReference>
<dbReference type="SUPFAM" id="SSF56317">
    <property type="entry name" value="Carbon-nitrogen hydrolase"/>
    <property type="match status" value="1"/>
</dbReference>
<dbReference type="Proteomes" id="UP001233271">
    <property type="component" value="Chromosome 4"/>
</dbReference>
<dbReference type="GO" id="GO:0006107">
    <property type="term" value="P:oxaloacetate metabolic process"/>
    <property type="evidence" value="ECO:0007669"/>
    <property type="project" value="TreeGrafter"/>
</dbReference>
<reference evidence="3" key="1">
    <citation type="journal article" date="2023" name="BMC Genomics">
        <title>Chromosome-level genome assemblies of Cutaneotrichosporon spp. (Trichosporonales, Basidiomycota) reveal imbalanced evolution between nucleotide sequences and chromosome synteny.</title>
        <authorList>
            <person name="Kobayashi Y."/>
            <person name="Kayamori A."/>
            <person name="Aoki K."/>
            <person name="Shiwa Y."/>
            <person name="Matsutani M."/>
            <person name="Fujita N."/>
            <person name="Sugita T."/>
            <person name="Iwasaki W."/>
            <person name="Tanaka N."/>
            <person name="Takashima M."/>
        </authorList>
    </citation>
    <scope>NUCLEOTIDE SEQUENCE</scope>
    <source>
        <strain evidence="3">HIS019</strain>
    </source>
</reference>
<dbReference type="RefSeq" id="XP_060457039.1">
    <property type="nucleotide sequence ID" value="XM_060600446.1"/>
</dbReference>
<dbReference type="PANTHER" id="PTHR23088:SF30">
    <property type="entry name" value="OMEGA-AMIDASE NIT2"/>
    <property type="match status" value="1"/>
</dbReference>
<evidence type="ECO:0000313" key="3">
    <source>
        <dbReference type="EMBL" id="BEI91774.1"/>
    </source>
</evidence>
<dbReference type="GeneID" id="85495644"/>
<dbReference type="GO" id="GO:0006541">
    <property type="term" value="P:glutamine metabolic process"/>
    <property type="evidence" value="ECO:0007669"/>
    <property type="project" value="TreeGrafter"/>
</dbReference>
<dbReference type="KEGG" id="ccac:CcaHIS019_0405940"/>